<dbReference type="Proteomes" id="UP000319296">
    <property type="component" value="Unassembled WGS sequence"/>
</dbReference>
<keyword evidence="6" id="KW-0408">Iron</keyword>
<name>A0A519BLV7_9DELT</name>
<dbReference type="Pfam" id="PF12800">
    <property type="entry name" value="Fer4_4"/>
    <property type="match status" value="1"/>
</dbReference>
<evidence type="ECO:0000256" key="2">
    <source>
        <dbReference type="ARBA" id="ARBA00022485"/>
    </source>
</evidence>
<dbReference type="PANTHER" id="PTHR43177">
    <property type="entry name" value="PROTEIN NRFC"/>
    <property type="match status" value="1"/>
</dbReference>
<evidence type="ECO:0000256" key="4">
    <source>
        <dbReference type="ARBA" id="ARBA00022737"/>
    </source>
</evidence>
<dbReference type="Gene3D" id="3.30.70.20">
    <property type="match status" value="2"/>
</dbReference>
<evidence type="ECO:0000256" key="1">
    <source>
        <dbReference type="ARBA" id="ARBA00022448"/>
    </source>
</evidence>
<feature type="domain" description="4Fe-4S ferredoxin-type" evidence="8">
    <location>
        <begin position="83"/>
        <end position="112"/>
    </location>
</feature>
<evidence type="ECO:0000256" key="3">
    <source>
        <dbReference type="ARBA" id="ARBA00022723"/>
    </source>
</evidence>
<protein>
    <submittedName>
        <fullName evidence="9">4Fe-4S dicluster domain-containing protein</fullName>
    </submittedName>
</protein>
<evidence type="ECO:0000313" key="10">
    <source>
        <dbReference type="Proteomes" id="UP000319296"/>
    </source>
</evidence>
<sequence length="187" mass="20761">MKEIFIDIERCTACKSCEIACAVEHSLSKDLFSAIFENPLPIKRVYVEKAFLFSYPVKCMHCADAACIAACPTGAMHRNHEFGSVVVNTDKCMGCWMCAMVCPFGAIIPDYAVKTARKCDFCPDRLKEGGKPACVEACPTSTITFGEMKDLFKSKRLLSAERVVKAVLVQEDKKVTPLEMLRSIENI</sequence>
<keyword evidence="1" id="KW-0813">Transport</keyword>
<dbReference type="AlphaFoldDB" id="A0A519BLV7"/>
<evidence type="ECO:0000313" key="9">
    <source>
        <dbReference type="EMBL" id="RZD18244.1"/>
    </source>
</evidence>
<evidence type="ECO:0000256" key="6">
    <source>
        <dbReference type="ARBA" id="ARBA00023004"/>
    </source>
</evidence>
<proteinExistence type="predicted"/>
<keyword evidence="7" id="KW-0411">Iron-sulfur</keyword>
<organism evidence="9 10">
    <name type="scientific">Candidatus Acididesulfobacter diazotrophicus</name>
    <dbReference type="NCBI Taxonomy" id="2597226"/>
    <lineage>
        <taxon>Bacteria</taxon>
        <taxon>Deltaproteobacteria</taxon>
        <taxon>Candidatus Acidulodesulfobacterales</taxon>
        <taxon>Candidatus Acididesulfobacter</taxon>
    </lineage>
</organism>
<gene>
    <name evidence="9" type="ORF">EVG15_07260</name>
</gene>
<comment type="caution">
    <text evidence="9">The sequence shown here is derived from an EMBL/GenBank/DDBJ whole genome shotgun (WGS) entry which is preliminary data.</text>
</comment>
<dbReference type="PROSITE" id="PS51379">
    <property type="entry name" value="4FE4S_FER_2"/>
    <property type="match status" value="3"/>
</dbReference>
<feature type="domain" description="4Fe-4S ferredoxin-type" evidence="8">
    <location>
        <begin position="2"/>
        <end position="32"/>
    </location>
</feature>
<keyword evidence="5" id="KW-0249">Electron transport</keyword>
<dbReference type="SUPFAM" id="SSF54862">
    <property type="entry name" value="4Fe-4S ferredoxins"/>
    <property type="match status" value="1"/>
</dbReference>
<dbReference type="EMBL" id="SGBB01000012">
    <property type="protein sequence ID" value="RZD18244.1"/>
    <property type="molecule type" value="Genomic_DNA"/>
</dbReference>
<reference evidence="9 10" key="1">
    <citation type="journal article" date="2019" name="ISME J.">
        <title>Insights into ecological role of a new deltaproteobacterial order Candidatus Acidulodesulfobacterales by metagenomics and metatranscriptomics.</title>
        <authorList>
            <person name="Tan S."/>
            <person name="Liu J."/>
            <person name="Fang Y."/>
            <person name="Hedlund B.P."/>
            <person name="Lian Z.H."/>
            <person name="Huang L.Y."/>
            <person name="Li J.T."/>
            <person name="Huang L.N."/>
            <person name="Li W.J."/>
            <person name="Jiang H.C."/>
            <person name="Dong H.L."/>
            <person name="Shu W.S."/>
        </authorList>
    </citation>
    <scope>NUCLEOTIDE SEQUENCE [LARGE SCALE GENOMIC DNA]</scope>
    <source>
        <strain evidence="9">AP1</strain>
    </source>
</reference>
<keyword evidence="4" id="KW-0677">Repeat</keyword>
<dbReference type="InterPro" id="IPR017900">
    <property type="entry name" value="4Fe4S_Fe_S_CS"/>
</dbReference>
<dbReference type="InterPro" id="IPR017896">
    <property type="entry name" value="4Fe4S_Fe-S-bd"/>
</dbReference>
<dbReference type="PROSITE" id="PS00198">
    <property type="entry name" value="4FE4S_FER_1"/>
    <property type="match status" value="1"/>
</dbReference>
<keyword evidence="2" id="KW-0004">4Fe-4S</keyword>
<feature type="domain" description="4Fe-4S ferredoxin-type" evidence="8">
    <location>
        <begin position="49"/>
        <end position="81"/>
    </location>
</feature>
<dbReference type="CDD" id="cd10563">
    <property type="entry name" value="CooF_like"/>
    <property type="match status" value="1"/>
</dbReference>
<dbReference type="PANTHER" id="PTHR43177:SF5">
    <property type="entry name" value="ANAEROBIC DIMETHYL SULFOXIDE REDUCTASE CHAIN B-RELATED"/>
    <property type="match status" value="1"/>
</dbReference>
<dbReference type="GO" id="GO:0051539">
    <property type="term" value="F:4 iron, 4 sulfur cluster binding"/>
    <property type="evidence" value="ECO:0007669"/>
    <property type="project" value="UniProtKB-KW"/>
</dbReference>
<evidence type="ECO:0000256" key="5">
    <source>
        <dbReference type="ARBA" id="ARBA00022982"/>
    </source>
</evidence>
<evidence type="ECO:0000259" key="8">
    <source>
        <dbReference type="PROSITE" id="PS51379"/>
    </source>
</evidence>
<accession>A0A519BLV7</accession>
<evidence type="ECO:0000256" key="7">
    <source>
        <dbReference type="ARBA" id="ARBA00023014"/>
    </source>
</evidence>
<keyword evidence="3" id="KW-0479">Metal-binding</keyword>
<dbReference type="Pfam" id="PF13247">
    <property type="entry name" value="Fer4_11"/>
    <property type="match status" value="1"/>
</dbReference>
<dbReference type="InterPro" id="IPR050954">
    <property type="entry name" value="ET_IronSulfur_Cluster-Binding"/>
</dbReference>
<dbReference type="GO" id="GO:0046872">
    <property type="term" value="F:metal ion binding"/>
    <property type="evidence" value="ECO:0007669"/>
    <property type="project" value="UniProtKB-KW"/>
</dbReference>